<dbReference type="Gene3D" id="1.10.8.350">
    <property type="entry name" value="Bacterial muramidase"/>
    <property type="match status" value="1"/>
</dbReference>
<protein>
    <submittedName>
        <fullName evidence="3">Lytic transglycosylase domain-containing protein</fullName>
    </submittedName>
</protein>
<organism evidence="3 4">
    <name type="scientific">Sphingorhabdus buctiana</name>
    <dbReference type="NCBI Taxonomy" id="1508805"/>
    <lineage>
        <taxon>Bacteria</taxon>
        <taxon>Pseudomonadati</taxon>
        <taxon>Pseudomonadota</taxon>
        <taxon>Alphaproteobacteria</taxon>
        <taxon>Sphingomonadales</taxon>
        <taxon>Sphingomonadaceae</taxon>
        <taxon>Sphingorhabdus</taxon>
    </lineage>
</organism>
<evidence type="ECO:0000313" key="3">
    <source>
        <dbReference type="EMBL" id="MFD1766225.1"/>
    </source>
</evidence>
<accession>A0ABW4MD41</accession>
<gene>
    <name evidence="3" type="ORF">ACFSAG_05145</name>
</gene>
<comment type="caution">
    <text evidence="3">The sequence shown here is derived from an EMBL/GenBank/DDBJ whole genome shotgun (WGS) entry which is preliminary data.</text>
</comment>
<dbReference type="NCBIfam" id="TIGR02283">
    <property type="entry name" value="MltB_2"/>
    <property type="match status" value="1"/>
</dbReference>
<feature type="domain" description="Transglycosylase SLT" evidence="2">
    <location>
        <begin position="46"/>
        <end position="354"/>
    </location>
</feature>
<keyword evidence="4" id="KW-1185">Reference proteome</keyword>
<name>A0ABW4MD41_9SPHN</name>
<dbReference type="InterPro" id="IPR011970">
    <property type="entry name" value="MltB_2"/>
</dbReference>
<dbReference type="PANTHER" id="PTHR30163:SF8">
    <property type="entry name" value="LYTIC MUREIN TRANSGLYCOSYLASE"/>
    <property type="match status" value="1"/>
</dbReference>
<feature type="signal peptide" evidence="1">
    <location>
        <begin position="1"/>
        <end position="29"/>
    </location>
</feature>
<dbReference type="InterPro" id="IPR031304">
    <property type="entry name" value="SLT_2"/>
</dbReference>
<evidence type="ECO:0000259" key="2">
    <source>
        <dbReference type="Pfam" id="PF13406"/>
    </source>
</evidence>
<dbReference type="EMBL" id="JBHUEL010000004">
    <property type="protein sequence ID" value="MFD1766225.1"/>
    <property type="molecule type" value="Genomic_DNA"/>
</dbReference>
<dbReference type="Proteomes" id="UP001597215">
    <property type="component" value="Unassembled WGS sequence"/>
</dbReference>
<dbReference type="SUPFAM" id="SSF53955">
    <property type="entry name" value="Lysozyme-like"/>
    <property type="match status" value="1"/>
</dbReference>
<dbReference type="Gene3D" id="1.10.530.10">
    <property type="match status" value="1"/>
</dbReference>
<evidence type="ECO:0000313" key="4">
    <source>
        <dbReference type="Proteomes" id="UP001597215"/>
    </source>
</evidence>
<dbReference type="RefSeq" id="WP_381512081.1">
    <property type="nucleotide sequence ID" value="NZ_JBHUEL010000004.1"/>
</dbReference>
<reference evidence="4" key="1">
    <citation type="journal article" date="2019" name="Int. J. Syst. Evol. Microbiol.">
        <title>The Global Catalogue of Microorganisms (GCM) 10K type strain sequencing project: providing services to taxonomists for standard genome sequencing and annotation.</title>
        <authorList>
            <consortium name="The Broad Institute Genomics Platform"/>
            <consortium name="The Broad Institute Genome Sequencing Center for Infectious Disease"/>
            <person name="Wu L."/>
            <person name="Ma J."/>
        </authorList>
    </citation>
    <scope>NUCLEOTIDE SEQUENCE [LARGE SCALE GENOMIC DNA]</scope>
    <source>
        <strain evidence="4">CGMCC 1.12449</strain>
    </source>
</reference>
<keyword evidence="1" id="KW-0732">Signal</keyword>
<proteinExistence type="predicted"/>
<feature type="chain" id="PRO_5046793875" evidence="1">
    <location>
        <begin position="30"/>
        <end position="358"/>
    </location>
</feature>
<evidence type="ECO:0000256" key="1">
    <source>
        <dbReference type="SAM" id="SignalP"/>
    </source>
</evidence>
<dbReference type="InterPro" id="IPR023346">
    <property type="entry name" value="Lysozyme-like_dom_sf"/>
</dbReference>
<dbReference type="Pfam" id="PF13406">
    <property type="entry name" value="SLT_2"/>
    <property type="match status" value="1"/>
</dbReference>
<dbReference type="PANTHER" id="PTHR30163">
    <property type="entry name" value="MEMBRANE-BOUND LYTIC MUREIN TRANSGLYCOSYLASE B"/>
    <property type="match status" value="1"/>
</dbReference>
<sequence>MALHIGKWPVDGIAAALLLAIASPPAALSAQQSAPTLPQQSHSHAFGQYLQSVRERAEQEGVSKATLDRVMPTLTYLPRVVQLDRGQPETPGNAAIPDFEPYRLKHVDAARINRGRAKYRELRPLLQRIENETGVPEEVMIAIYGHETNYGAVMGNFHAPDALASLAFEGRRRELFEAELVAVLKMIDRGVPSYAITGSWAGALGRPQFLPSVYLRLARDGDGDGYADIWKSEVDAMTSIANYLLNAGWRRNEPWGFAVNVPATFDRNSVRSSLAPTRCARVFSRHSRWMRISEWKQRGIVPENGVWPDDNMQAVLIEPDGAGRTAYLLGSNYRAILDYNCSNFYALSVGLLANEVRN</sequence>
<dbReference type="InterPro" id="IPR043426">
    <property type="entry name" value="MltB-like"/>
</dbReference>